<gene>
    <name evidence="2" type="ORF">G3M99_09740</name>
</gene>
<keyword evidence="1" id="KW-0732">Signal</keyword>
<name>A0A6M0H2Y1_9CLOT</name>
<sequence length="122" mass="14183">MKNFFLSLCILLSVFLTGCFSDEGMETLNKGKKYLKEDNYVEALESFAIASNRLKKQDDKDIAKGLWHVTNGYIRAKKFCVSGEYEEAEKIILETEKSEFYEYTKDDLEVLKQEIIKNSKKD</sequence>
<feature type="chain" id="PRO_5026833193" description="Tetratricopeptide repeat protein" evidence="1">
    <location>
        <begin position="22"/>
        <end position="122"/>
    </location>
</feature>
<dbReference type="AlphaFoldDB" id="A0A6M0H2Y1"/>
<reference evidence="2 3" key="1">
    <citation type="submission" date="2020-02" db="EMBL/GenBank/DDBJ databases">
        <title>Genome assembly of a novel Clostridium senegalense strain.</title>
        <authorList>
            <person name="Gupta T.B."/>
            <person name="Jauregui R."/>
            <person name="Maclean P."/>
            <person name="Nawarathana A."/>
            <person name="Brightwell G."/>
        </authorList>
    </citation>
    <scope>NUCLEOTIDE SEQUENCE [LARGE SCALE GENOMIC DNA]</scope>
    <source>
        <strain evidence="2 3">AGRFS4</strain>
    </source>
</reference>
<keyword evidence="3" id="KW-1185">Reference proteome</keyword>
<dbReference type="EMBL" id="JAAGPU010000016">
    <property type="protein sequence ID" value="NEU05130.1"/>
    <property type="molecule type" value="Genomic_DNA"/>
</dbReference>
<accession>A0A6M0H2Y1</accession>
<dbReference type="RefSeq" id="WP_061994506.1">
    <property type="nucleotide sequence ID" value="NZ_JAAGPU010000016.1"/>
</dbReference>
<comment type="caution">
    <text evidence="2">The sequence shown here is derived from an EMBL/GenBank/DDBJ whole genome shotgun (WGS) entry which is preliminary data.</text>
</comment>
<proteinExistence type="predicted"/>
<dbReference type="Proteomes" id="UP000481872">
    <property type="component" value="Unassembled WGS sequence"/>
</dbReference>
<evidence type="ECO:0000313" key="3">
    <source>
        <dbReference type="Proteomes" id="UP000481872"/>
    </source>
</evidence>
<dbReference type="PROSITE" id="PS51257">
    <property type="entry name" value="PROKAR_LIPOPROTEIN"/>
    <property type="match status" value="1"/>
</dbReference>
<protein>
    <recommendedName>
        <fullName evidence="4">Tetratricopeptide repeat protein</fullName>
    </recommendedName>
</protein>
<evidence type="ECO:0000256" key="1">
    <source>
        <dbReference type="SAM" id="SignalP"/>
    </source>
</evidence>
<evidence type="ECO:0008006" key="4">
    <source>
        <dbReference type="Google" id="ProtNLM"/>
    </source>
</evidence>
<evidence type="ECO:0000313" key="2">
    <source>
        <dbReference type="EMBL" id="NEU05130.1"/>
    </source>
</evidence>
<organism evidence="2 3">
    <name type="scientific">Clostridium senegalense</name>
    <dbReference type="NCBI Taxonomy" id="1465809"/>
    <lineage>
        <taxon>Bacteria</taxon>
        <taxon>Bacillati</taxon>
        <taxon>Bacillota</taxon>
        <taxon>Clostridia</taxon>
        <taxon>Eubacteriales</taxon>
        <taxon>Clostridiaceae</taxon>
        <taxon>Clostridium</taxon>
    </lineage>
</organism>
<feature type="signal peptide" evidence="1">
    <location>
        <begin position="1"/>
        <end position="21"/>
    </location>
</feature>